<evidence type="ECO:0000313" key="2">
    <source>
        <dbReference type="Proteomes" id="UP000002357"/>
    </source>
</evidence>
<name>B5GUD4_STRCL</name>
<dbReference type="EMBL" id="CM000914">
    <property type="protein sequence ID" value="EFG03647.2"/>
    <property type="molecule type" value="Genomic_DNA"/>
</dbReference>
<geneLocation type="plasmid" evidence="1 2">
    <name>pSCL4</name>
</geneLocation>
<keyword evidence="1" id="KW-0614">Plasmid</keyword>
<accession>B5GUD4</accession>
<gene>
    <name evidence="1" type="ORF">SCLAV_p0156</name>
</gene>
<dbReference type="Proteomes" id="UP000002357">
    <property type="component" value="Plasmid pSCL4"/>
</dbReference>
<protein>
    <submittedName>
        <fullName evidence="1">Uncharacterized protein</fullName>
    </submittedName>
</protein>
<proteinExistence type="predicted"/>
<reference evidence="1 2" key="1">
    <citation type="journal article" date="2010" name="Genome Biol. Evol.">
        <title>The sequence of a 1.8-mb bacterial linear plasmid reveals a rich evolutionary reservoir of secondary metabolic pathways.</title>
        <authorList>
            <person name="Medema M.H."/>
            <person name="Trefzer A."/>
            <person name="Kovalchuk A."/>
            <person name="van den Berg M."/>
            <person name="Mueller U."/>
            <person name="Heijne W."/>
            <person name="Wu L."/>
            <person name="Alam M.T."/>
            <person name="Ronning C.M."/>
            <person name="Nierman W.C."/>
            <person name="Bovenberg R.A.L."/>
            <person name="Breitling R."/>
            <person name="Takano E."/>
        </authorList>
    </citation>
    <scope>NUCLEOTIDE SEQUENCE [LARGE SCALE GENOMIC DNA]</scope>
    <source>
        <strain evidence="2">ATCC 27064 / DSM 738 / JCM 4710 / NBRC 13307 / NCIMB 12785 / NRRL 3585 / VKM Ac-602</strain>
        <plasmid evidence="1">pSCL4</plasmid>
    </source>
</reference>
<organism evidence="1 2">
    <name type="scientific">Streptomyces clavuligerus</name>
    <dbReference type="NCBI Taxonomy" id="1901"/>
    <lineage>
        <taxon>Bacteria</taxon>
        <taxon>Bacillati</taxon>
        <taxon>Actinomycetota</taxon>
        <taxon>Actinomycetes</taxon>
        <taxon>Kitasatosporales</taxon>
        <taxon>Streptomycetaceae</taxon>
        <taxon>Streptomyces</taxon>
    </lineage>
</organism>
<evidence type="ECO:0000313" key="1">
    <source>
        <dbReference type="EMBL" id="EFG03647.2"/>
    </source>
</evidence>
<keyword evidence="2" id="KW-1185">Reference proteome</keyword>
<dbReference type="AlphaFoldDB" id="B5GUD4"/>
<sequence length="114" mass="11782">MPVAEPWPSDPVPELLTRAYAVSVRAGGTISSRVLSAHLNQGKQIHTNASLMGQELVGLLREAGVGRPHHGRVPNPSGGAVVMGFTAGTPGRAITAYEARAVLPVSREAEPGAV</sequence>